<dbReference type="InterPro" id="IPR036291">
    <property type="entry name" value="NAD(P)-bd_dom_sf"/>
</dbReference>
<dbReference type="EMBL" id="JWHL01000002">
    <property type="protein sequence ID" value="MBR1368261.1"/>
    <property type="molecule type" value="Genomic_DNA"/>
</dbReference>
<accession>A0A8J8B421</accession>
<protein>
    <recommendedName>
        <fullName evidence="3">UDP-N-acetyl-D-mannosamine dehydrogenase</fullName>
        <ecNumber evidence="2">1.1.1.336</ecNumber>
    </recommendedName>
    <alternativeName>
        <fullName evidence="6">UDP-ManNAc 6-dehydrogenase</fullName>
    </alternativeName>
</protein>
<dbReference type="GO" id="GO:0016628">
    <property type="term" value="F:oxidoreductase activity, acting on the CH-CH group of donors, NAD or NADP as acceptor"/>
    <property type="evidence" value="ECO:0007669"/>
    <property type="project" value="InterPro"/>
</dbReference>
<dbReference type="PANTHER" id="PTHR43491">
    <property type="entry name" value="UDP-N-ACETYL-D-MANNOSAMINE DEHYDROGENASE"/>
    <property type="match status" value="1"/>
</dbReference>
<dbReference type="GO" id="GO:0051287">
    <property type="term" value="F:NAD binding"/>
    <property type="evidence" value="ECO:0007669"/>
    <property type="project" value="InterPro"/>
</dbReference>
<comment type="similarity">
    <text evidence="1 8">Belongs to the UDP-glucose/GDP-mannose dehydrogenase family.</text>
</comment>
<dbReference type="Pfam" id="PF00984">
    <property type="entry name" value="UDPG_MGDP_dh"/>
    <property type="match status" value="1"/>
</dbReference>
<evidence type="ECO:0000256" key="4">
    <source>
        <dbReference type="ARBA" id="ARBA00023002"/>
    </source>
</evidence>
<evidence type="ECO:0000256" key="3">
    <source>
        <dbReference type="ARBA" id="ARBA00016796"/>
    </source>
</evidence>
<dbReference type="EC" id="1.1.1.336" evidence="2"/>
<dbReference type="Pfam" id="PF03720">
    <property type="entry name" value="UDPG_MGDP_dh_C"/>
    <property type="match status" value="1"/>
</dbReference>
<reference evidence="10" key="1">
    <citation type="submission" date="2014-12" db="EMBL/GenBank/DDBJ databases">
        <authorList>
            <person name="Huang H.-H."/>
            <person name="Chen S.-C."/>
            <person name="Lai M.-C."/>
        </authorList>
    </citation>
    <scope>NUCLEOTIDE SEQUENCE</scope>
    <source>
        <strain evidence="10">K1F9705b</strain>
    </source>
</reference>
<dbReference type="InterPro" id="IPR028359">
    <property type="entry name" value="UDP_ManNAc/GlcNAc_DH"/>
</dbReference>
<proteinExistence type="inferred from homology"/>
<dbReference type="PIRSF" id="PIRSF000124">
    <property type="entry name" value="UDPglc_GDPman_dh"/>
    <property type="match status" value="1"/>
</dbReference>
<evidence type="ECO:0000256" key="6">
    <source>
        <dbReference type="ARBA" id="ARBA00030172"/>
    </source>
</evidence>
<comment type="catalytic activity">
    <reaction evidence="7">
        <text>UDP-N-acetyl-alpha-D-mannosamine + 2 NAD(+) + H2O = UDP-N-acetyl-alpha-D-mannosaminouronate + 2 NADH + 3 H(+)</text>
        <dbReference type="Rhea" id="RHEA:25780"/>
        <dbReference type="ChEBI" id="CHEBI:15377"/>
        <dbReference type="ChEBI" id="CHEBI:15378"/>
        <dbReference type="ChEBI" id="CHEBI:57540"/>
        <dbReference type="ChEBI" id="CHEBI:57945"/>
        <dbReference type="ChEBI" id="CHEBI:68623"/>
        <dbReference type="ChEBI" id="CHEBI:70731"/>
        <dbReference type="EC" id="1.1.1.336"/>
    </reaction>
</comment>
<gene>
    <name evidence="10" type="ORF">RJ53_01620</name>
</gene>
<keyword evidence="11" id="KW-1185">Reference proteome</keyword>
<dbReference type="SMART" id="SM00984">
    <property type="entry name" value="UDPG_MGDP_dh_C"/>
    <property type="match status" value="1"/>
</dbReference>
<name>A0A8J8B421_9EURY</name>
<dbReference type="SUPFAM" id="SSF51735">
    <property type="entry name" value="NAD(P)-binding Rossmann-fold domains"/>
    <property type="match status" value="1"/>
</dbReference>
<dbReference type="InterPro" id="IPR008927">
    <property type="entry name" value="6-PGluconate_DH-like_C_sf"/>
</dbReference>
<dbReference type="RefSeq" id="WP_211529877.1">
    <property type="nucleotide sequence ID" value="NZ_JWHL01000002.1"/>
</dbReference>
<evidence type="ECO:0000313" key="11">
    <source>
        <dbReference type="Proteomes" id="UP000730161"/>
    </source>
</evidence>
<dbReference type="GO" id="GO:0089714">
    <property type="term" value="F:UDP-N-acetyl-D-mannosamine dehydrogenase activity"/>
    <property type="evidence" value="ECO:0007669"/>
    <property type="project" value="UniProtKB-EC"/>
</dbReference>
<dbReference type="InterPro" id="IPR014026">
    <property type="entry name" value="UDP-Glc/GDP-Man_DH_dimer"/>
</dbReference>
<comment type="caution">
    <text evidence="10">The sequence shown here is derived from an EMBL/GenBank/DDBJ whole genome shotgun (WGS) entry which is preliminary data.</text>
</comment>
<dbReference type="PANTHER" id="PTHR43491:SF2">
    <property type="entry name" value="UDP-N-ACETYL-D-MANNOSAMINE DEHYDROGENASE"/>
    <property type="match status" value="1"/>
</dbReference>
<dbReference type="Gene3D" id="3.40.50.720">
    <property type="entry name" value="NAD(P)-binding Rossmann-like Domain"/>
    <property type="match status" value="2"/>
</dbReference>
<dbReference type="SUPFAM" id="SSF48179">
    <property type="entry name" value="6-phosphogluconate dehydrogenase C-terminal domain-like"/>
    <property type="match status" value="1"/>
</dbReference>
<dbReference type="Proteomes" id="UP000730161">
    <property type="component" value="Unassembled WGS sequence"/>
</dbReference>
<dbReference type="GO" id="GO:0000271">
    <property type="term" value="P:polysaccharide biosynthetic process"/>
    <property type="evidence" value="ECO:0007669"/>
    <property type="project" value="InterPro"/>
</dbReference>
<dbReference type="InterPro" id="IPR036220">
    <property type="entry name" value="UDP-Glc/GDP-Man_DH_C_sf"/>
</dbReference>
<evidence type="ECO:0000256" key="2">
    <source>
        <dbReference type="ARBA" id="ARBA00012935"/>
    </source>
</evidence>
<dbReference type="NCBIfam" id="TIGR03026">
    <property type="entry name" value="NDP-sugDHase"/>
    <property type="match status" value="1"/>
</dbReference>
<sequence length="431" mass="48182">MATICVLGLGYIGFPTSLLLAANGHIVIGVDINQKVLDSLNSGVPHIMEPGLNELFEEGRSRFSAQGTVPEADVYLIAVPTPLDTHLRISDLRYVRSAATMIFPHLKKGNLVILESTVPPRASERVIIPILEKSGLKAGEFLYAHCPERAIPGNTLHEMMYNDRIIGGVTQESIIAAEKIYSSYVRGKIYTTDAKTAEFVKLVENTFRDVNIALANELAQIAEDYGINIWDVTELANRHPRVNLLKPGPGVGGHCIAVDPWFLTENSTNTGMIQLSRDINETMPNYVIQHVRSILKGVREPVITVFGVSYKGNIDDCRETPALKFIQLALNEGYQVKCFDPLVKEFAYDLSPMHEALEGSDCIILITDHDQFKEIDPATLLMRRKNIVDTRNLLDHQRWRSAGYYVKLMGDGREQFLDHSLLERVSSEERP</sequence>
<evidence type="ECO:0000313" key="10">
    <source>
        <dbReference type="EMBL" id="MBR1368261.1"/>
    </source>
</evidence>
<dbReference type="Pfam" id="PF03721">
    <property type="entry name" value="UDPG_MGDP_dh_N"/>
    <property type="match status" value="1"/>
</dbReference>
<keyword evidence="4" id="KW-0560">Oxidoreductase</keyword>
<evidence type="ECO:0000256" key="1">
    <source>
        <dbReference type="ARBA" id="ARBA00006601"/>
    </source>
</evidence>
<dbReference type="InterPro" id="IPR014027">
    <property type="entry name" value="UDP-Glc/GDP-Man_DH_C"/>
</dbReference>
<feature type="domain" description="UDP-glucose/GDP-mannose dehydrogenase C-terminal" evidence="9">
    <location>
        <begin position="304"/>
        <end position="396"/>
    </location>
</feature>
<evidence type="ECO:0000256" key="8">
    <source>
        <dbReference type="PIRNR" id="PIRNR000124"/>
    </source>
</evidence>
<dbReference type="InterPro" id="IPR001732">
    <property type="entry name" value="UDP-Glc/GDP-Man_DH_N"/>
</dbReference>
<organism evidence="10 11">
    <name type="scientific">Methanocalculus chunghsingensis</name>
    <dbReference type="NCBI Taxonomy" id="156457"/>
    <lineage>
        <taxon>Archaea</taxon>
        <taxon>Methanobacteriati</taxon>
        <taxon>Methanobacteriota</taxon>
        <taxon>Stenosarchaea group</taxon>
        <taxon>Methanomicrobia</taxon>
        <taxon>Methanomicrobiales</taxon>
        <taxon>Methanocalculaceae</taxon>
        <taxon>Methanocalculus</taxon>
    </lineage>
</organism>
<evidence type="ECO:0000256" key="7">
    <source>
        <dbReference type="ARBA" id="ARBA00049130"/>
    </source>
</evidence>
<keyword evidence="5" id="KW-0520">NAD</keyword>
<dbReference type="OrthoDB" id="372050at2157"/>
<dbReference type="AlphaFoldDB" id="A0A8J8B421"/>
<evidence type="ECO:0000259" key="9">
    <source>
        <dbReference type="SMART" id="SM00984"/>
    </source>
</evidence>
<dbReference type="PIRSF" id="PIRSF500136">
    <property type="entry name" value="UDP_ManNAc_DH"/>
    <property type="match status" value="1"/>
</dbReference>
<dbReference type="InterPro" id="IPR017476">
    <property type="entry name" value="UDP-Glc/GDP-Man"/>
</dbReference>
<evidence type="ECO:0000256" key="5">
    <source>
        <dbReference type="ARBA" id="ARBA00023027"/>
    </source>
</evidence>
<dbReference type="SUPFAM" id="SSF52413">
    <property type="entry name" value="UDP-glucose/GDP-mannose dehydrogenase C-terminal domain"/>
    <property type="match status" value="1"/>
</dbReference>